<feature type="compositionally biased region" description="Low complexity" evidence="1">
    <location>
        <begin position="65"/>
        <end position="77"/>
    </location>
</feature>
<dbReference type="AlphaFoldDB" id="A0AAQ4EHK2"/>
<name>A0AAQ4EHK2_AMBAM</name>
<feature type="region of interest" description="Disordered" evidence="1">
    <location>
        <begin position="61"/>
        <end position="83"/>
    </location>
</feature>
<organism evidence="2 3">
    <name type="scientific">Amblyomma americanum</name>
    <name type="common">Lone star tick</name>
    <dbReference type="NCBI Taxonomy" id="6943"/>
    <lineage>
        <taxon>Eukaryota</taxon>
        <taxon>Metazoa</taxon>
        <taxon>Ecdysozoa</taxon>
        <taxon>Arthropoda</taxon>
        <taxon>Chelicerata</taxon>
        <taxon>Arachnida</taxon>
        <taxon>Acari</taxon>
        <taxon>Parasitiformes</taxon>
        <taxon>Ixodida</taxon>
        <taxon>Ixodoidea</taxon>
        <taxon>Ixodidae</taxon>
        <taxon>Amblyomminae</taxon>
        <taxon>Amblyomma</taxon>
    </lineage>
</organism>
<evidence type="ECO:0000313" key="2">
    <source>
        <dbReference type="EMBL" id="KAK8774192.1"/>
    </source>
</evidence>
<sequence length="155" mass="17874">MIESLMPDAHEPPQYYEVNNNEHTHCTLCLRFLVLGSPGVCTRMARCKPWPKRRHRRIPWHRSGRPGWSSSPTSSIETPPPPYQTRINGYRLRRCSRVHQLGVPVKTELQERCSISELLFWTHGTLTSVLGTSECFQLVTEAKKSNKDIYLTSIN</sequence>
<evidence type="ECO:0000313" key="3">
    <source>
        <dbReference type="Proteomes" id="UP001321473"/>
    </source>
</evidence>
<evidence type="ECO:0000256" key="1">
    <source>
        <dbReference type="SAM" id="MobiDB-lite"/>
    </source>
</evidence>
<keyword evidence="3" id="KW-1185">Reference proteome</keyword>
<gene>
    <name evidence="2" type="ORF">V5799_011285</name>
</gene>
<dbReference type="EMBL" id="JARKHS020015723">
    <property type="protein sequence ID" value="KAK8774192.1"/>
    <property type="molecule type" value="Genomic_DNA"/>
</dbReference>
<comment type="caution">
    <text evidence="2">The sequence shown here is derived from an EMBL/GenBank/DDBJ whole genome shotgun (WGS) entry which is preliminary data.</text>
</comment>
<dbReference type="Proteomes" id="UP001321473">
    <property type="component" value="Unassembled WGS sequence"/>
</dbReference>
<reference evidence="2 3" key="1">
    <citation type="journal article" date="2023" name="Arcadia Sci">
        <title>De novo assembly of a long-read Amblyomma americanum tick genome.</title>
        <authorList>
            <person name="Chou S."/>
            <person name="Poskanzer K.E."/>
            <person name="Rollins M."/>
            <person name="Thuy-Boun P.S."/>
        </authorList>
    </citation>
    <scope>NUCLEOTIDE SEQUENCE [LARGE SCALE GENOMIC DNA]</scope>
    <source>
        <strain evidence="2">F_SG_1</strain>
        <tissue evidence="2">Salivary glands</tissue>
    </source>
</reference>
<proteinExistence type="predicted"/>
<protein>
    <submittedName>
        <fullName evidence="2">Uncharacterized protein</fullName>
    </submittedName>
</protein>
<accession>A0AAQ4EHK2</accession>